<feature type="transmembrane region" description="Helical" evidence="16">
    <location>
        <begin position="342"/>
        <end position="363"/>
    </location>
</feature>
<keyword evidence="9 16" id="KW-0573">Peptidoglycan synthesis</keyword>
<evidence type="ECO:0000256" key="5">
    <source>
        <dbReference type="ARBA" id="ARBA00022676"/>
    </source>
</evidence>
<evidence type="ECO:0000256" key="15">
    <source>
        <dbReference type="ARBA" id="ARBA00049902"/>
    </source>
</evidence>
<keyword evidence="6 16" id="KW-0808">Transferase</keyword>
<sequence length="413" mass="45671">MILEAKWSNSMASDARQLSLFGRVLNALPNWQRDNEVPGVQLYDRALLTAVLSLIGFGFVMVMSASMPEAQTLTGNPFHFMTRHVGYLLGCLVIAAFVLRVEMQTWQRMSPIMLLGVFLMLLAVLVVGTTVNGATRWLSIGPIRIQVAEVAKFAFSVYMAGYLVRRHQEVRENAKGFYKPIAVFAIYAILILMQPDLGTVVVLFVGTVGLLFLAGARLLDFFALIFAGVLAFVALVLLEPYRMRRVTSFLDPWQDPFGSGYQLTQSLMAYGRGDWFGQGLGNSIQKLEYLPEAHTDFIFAVIGEELGFIGIIAVLSVLLFVALRAIRLGNLCLVMDKAFEGYLAYAIGIWICFQTVVNVGASIGMLPTKGLTLPFVSYGGSSLWVMTAAAMTLLRIDYERRMSLVQAVQGRLK</sequence>
<evidence type="ECO:0000256" key="9">
    <source>
        <dbReference type="ARBA" id="ARBA00022984"/>
    </source>
</evidence>
<evidence type="ECO:0000256" key="13">
    <source>
        <dbReference type="ARBA" id="ARBA00023316"/>
    </source>
</evidence>
<gene>
    <name evidence="16 17" type="primary">ftsW</name>
    <name evidence="17" type="ORF">SHD_0549</name>
</gene>
<comment type="similarity">
    <text evidence="14 16">Belongs to the SEDS family. FtsW subfamily.</text>
</comment>
<feature type="transmembrane region" description="Helical" evidence="16">
    <location>
        <begin position="221"/>
        <end position="238"/>
    </location>
</feature>
<keyword evidence="4 16" id="KW-0132">Cell division</keyword>
<keyword evidence="12 16" id="KW-0131">Cell cycle</keyword>
<evidence type="ECO:0000256" key="4">
    <source>
        <dbReference type="ARBA" id="ARBA00022618"/>
    </source>
</evidence>
<evidence type="ECO:0000256" key="12">
    <source>
        <dbReference type="ARBA" id="ARBA00023306"/>
    </source>
</evidence>
<protein>
    <recommendedName>
        <fullName evidence="16">Probable peptidoglycan glycosyltransferase FtsW</fullName>
        <shortName evidence="16">PGT</shortName>
        <ecNumber evidence="16">2.4.99.28</ecNumber>
    </recommendedName>
    <alternativeName>
        <fullName evidence="16">Cell division protein FtsW</fullName>
    </alternativeName>
    <alternativeName>
        <fullName evidence="16">Cell wall polymerase</fullName>
    </alternativeName>
    <alternativeName>
        <fullName evidence="16">Peptidoglycan polymerase</fullName>
        <shortName evidence="16">PG polymerase</shortName>
    </alternativeName>
</protein>
<comment type="caution">
    <text evidence="17">The sequence shown here is derived from an EMBL/GenBank/DDBJ whole genome shotgun (WGS) entry which is preliminary data.</text>
</comment>
<keyword evidence="16" id="KW-0997">Cell inner membrane</keyword>
<proteinExistence type="inferred from homology"/>
<feature type="transmembrane region" description="Helical" evidence="16">
    <location>
        <begin position="85"/>
        <end position="101"/>
    </location>
</feature>
<dbReference type="NCBIfam" id="NF008042">
    <property type="entry name" value="PRK10774.1"/>
    <property type="match status" value="1"/>
</dbReference>
<dbReference type="PANTHER" id="PTHR30474">
    <property type="entry name" value="CELL CYCLE PROTEIN"/>
    <property type="match status" value="1"/>
</dbReference>
<feature type="transmembrane region" description="Helical" evidence="16">
    <location>
        <begin position="176"/>
        <end position="193"/>
    </location>
</feature>
<evidence type="ECO:0000256" key="7">
    <source>
        <dbReference type="ARBA" id="ARBA00022692"/>
    </source>
</evidence>
<evidence type="ECO:0000256" key="16">
    <source>
        <dbReference type="HAMAP-Rule" id="MF_00913"/>
    </source>
</evidence>
<feature type="transmembrane region" description="Helical" evidence="16">
    <location>
        <begin position="46"/>
        <end position="65"/>
    </location>
</feature>
<feature type="transmembrane region" description="Helical" evidence="16">
    <location>
        <begin position="143"/>
        <end position="164"/>
    </location>
</feature>
<evidence type="ECO:0000256" key="8">
    <source>
        <dbReference type="ARBA" id="ARBA00022960"/>
    </source>
</evidence>
<dbReference type="NCBIfam" id="TIGR02614">
    <property type="entry name" value="ftsW"/>
    <property type="match status" value="1"/>
</dbReference>
<evidence type="ECO:0000256" key="6">
    <source>
        <dbReference type="ARBA" id="ARBA00022679"/>
    </source>
</evidence>
<evidence type="ECO:0000256" key="2">
    <source>
        <dbReference type="ARBA" id="ARBA00004752"/>
    </source>
</evidence>
<dbReference type="EMBL" id="AXZL01000044">
    <property type="protein sequence ID" value="ESE42775.1"/>
    <property type="molecule type" value="Genomic_DNA"/>
</dbReference>
<keyword evidence="18" id="KW-1185">Reference proteome</keyword>
<dbReference type="EC" id="2.4.99.28" evidence="16"/>
<evidence type="ECO:0000256" key="10">
    <source>
        <dbReference type="ARBA" id="ARBA00022989"/>
    </source>
</evidence>
<accession>A0ABP2Z7A3</accession>
<evidence type="ECO:0000256" key="3">
    <source>
        <dbReference type="ARBA" id="ARBA00022475"/>
    </source>
</evidence>
<keyword evidence="3 16" id="KW-1003">Cell membrane</keyword>
<name>A0ABP2Z7A3_9GAMM</name>
<dbReference type="InterPro" id="IPR001182">
    <property type="entry name" value="FtsW/RodA"/>
</dbReference>
<dbReference type="GO" id="GO:0051301">
    <property type="term" value="P:cell division"/>
    <property type="evidence" value="ECO:0007669"/>
    <property type="project" value="UniProtKB-KW"/>
</dbReference>
<feature type="transmembrane region" description="Helical" evidence="16">
    <location>
        <begin position="199"/>
        <end position="216"/>
    </location>
</feature>
<keyword evidence="7 16" id="KW-0812">Transmembrane</keyword>
<dbReference type="InterPro" id="IPR018365">
    <property type="entry name" value="Cell_cycle_FtsW-rel_CS"/>
</dbReference>
<dbReference type="Proteomes" id="UP000017548">
    <property type="component" value="Unassembled WGS sequence"/>
</dbReference>
<comment type="pathway">
    <text evidence="2 16">Cell wall biogenesis; peptidoglycan biosynthesis.</text>
</comment>
<organism evidence="17 18">
    <name type="scientific">Shewanella decolorationis S12</name>
    <dbReference type="NCBI Taxonomy" id="1353536"/>
    <lineage>
        <taxon>Bacteria</taxon>
        <taxon>Pseudomonadati</taxon>
        <taxon>Pseudomonadota</taxon>
        <taxon>Gammaproteobacteria</taxon>
        <taxon>Alteromonadales</taxon>
        <taxon>Shewanellaceae</taxon>
        <taxon>Shewanella</taxon>
    </lineage>
</organism>
<comment type="subcellular location">
    <subcellularLocation>
        <location evidence="16">Cell inner membrane</location>
        <topology evidence="16">Multi-pass membrane protein</topology>
    </subcellularLocation>
    <subcellularLocation>
        <location evidence="1">Cell membrane</location>
        <topology evidence="1">Multi-pass membrane protein</topology>
    </subcellularLocation>
    <text evidence="16">Localizes to the division septum.</text>
</comment>
<feature type="transmembrane region" description="Helical" evidence="16">
    <location>
        <begin position="113"/>
        <end position="131"/>
    </location>
</feature>
<comment type="function">
    <text evidence="16">Peptidoglycan polymerase that is essential for cell division.</text>
</comment>
<evidence type="ECO:0000256" key="14">
    <source>
        <dbReference type="ARBA" id="ARBA00038053"/>
    </source>
</evidence>
<keyword evidence="11 16" id="KW-0472">Membrane</keyword>
<feature type="transmembrane region" description="Helical" evidence="16">
    <location>
        <begin position="375"/>
        <end position="394"/>
    </location>
</feature>
<dbReference type="HAMAP" id="MF_00913">
    <property type="entry name" value="PGT_FtsW_proteobact"/>
    <property type="match status" value="1"/>
</dbReference>
<keyword evidence="13 16" id="KW-0961">Cell wall biogenesis/degradation</keyword>
<dbReference type="PROSITE" id="PS00428">
    <property type="entry name" value="FTSW_RODA_SPOVE"/>
    <property type="match status" value="1"/>
</dbReference>
<feature type="transmembrane region" description="Helical" evidence="16">
    <location>
        <begin position="297"/>
        <end position="321"/>
    </location>
</feature>
<dbReference type="InterPro" id="IPR013437">
    <property type="entry name" value="FtsW"/>
</dbReference>
<keyword evidence="8 16" id="KW-0133">Cell shape</keyword>
<keyword evidence="10 16" id="KW-1133">Transmembrane helix</keyword>
<dbReference type="Pfam" id="PF01098">
    <property type="entry name" value="FTSW_RODA_SPOVE"/>
    <property type="match status" value="1"/>
</dbReference>
<reference evidence="17 18" key="1">
    <citation type="journal article" date="2013" name="Genome Announc.">
        <title>Draft Genome Sequence of Shewanella decolorationis S12, a Dye-Degrading Bacterium Isolated from a Wastewater Treatment Plant.</title>
        <authorList>
            <person name="Xu M."/>
            <person name="Fang Y."/>
            <person name="Liu J."/>
            <person name="Chen X."/>
            <person name="Sun G."/>
            <person name="Guo J."/>
            <person name="Hua Z."/>
            <person name="Tu Q."/>
            <person name="Wu L."/>
            <person name="Zhou J."/>
            <person name="Liu X."/>
        </authorList>
    </citation>
    <scope>NUCLEOTIDE SEQUENCE [LARGE SCALE GENOMIC DNA]</scope>
    <source>
        <strain evidence="17 18">S12</strain>
    </source>
</reference>
<evidence type="ECO:0000313" key="18">
    <source>
        <dbReference type="Proteomes" id="UP000017548"/>
    </source>
</evidence>
<evidence type="ECO:0000256" key="11">
    <source>
        <dbReference type="ARBA" id="ARBA00023136"/>
    </source>
</evidence>
<evidence type="ECO:0000256" key="1">
    <source>
        <dbReference type="ARBA" id="ARBA00004651"/>
    </source>
</evidence>
<evidence type="ECO:0000313" key="17">
    <source>
        <dbReference type="EMBL" id="ESE42775.1"/>
    </source>
</evidence>
<comment type="catalytic activity">
    <reaction evidence="15 16">
        <text>[GlcNAc-(1-&gt;4)-Mur2Ac(oyl-L-Ala-gamma-D-Glu-L-Lys-D-Ala-D-Ala)](n)-di-trans,octa-cis-undecaprenyl diphosphate + beta-D-GlcNAc-(1-&gt;4)-Mur2Ac(oyl-L-Ala-gamma-D-Glu-L-Lys-D-Ala-D-Ala)-di-trans,octa-cis-undecaprenyl diphosphate = [GlcNAc-(1-&gt;4)-Mur2Ac(oyl-L-Ala-gamma-D-Glu-L-Lys-D-Ala-D-Ala)](n+1)-di-trans,octa-cis-undecaprenyl diphosphate + di-trans,octa-cis-undecaprenyl diphosphate + H(+)</text>
        <dbReference type="Rhea" id="RHEA:23708"/>
        <dbReference type="Rhea" id="RHEA-COMP:9602"/>
        <dbReference type="Rhea" id="RHEA-COMP:9603"/>
        <dbReference type="ChEBI" id="CHEBI:15378"/>
        <dbReference type="ChEBI" id="CHEBI:58405"/>
        <dbReference type="ChEBI" id="CHEBI:60033"/>
        <dbReference type="ChEBI" id="CHEBI:78435"/>
        <dbReference type="EC" id="2.4.99.28"/>
    </reaction>
</comment>
<dbReference type="PANTHER" id="PTHR30474:SF2">
    <property type="entry name" value="PEPTIDOGLYCAN GLYCOSYLTRANSFERASE FTSW-RELATED"/>
    <property type="match status" value="1"/>
</dbReference>
<keyword evidence="5 16" id="KW-0328">Glycosyltransferase</keyword>